<evidence type="ECO:0000256" key="2">
    <source>
        <dbReference type="ARBA" id="ARBA00022729"/>
    </source>
</evidence>
<dbReference type="InterPro" id="IPR013595">
    <property type="entry name" value="Pept_S33_TAP-like_C"/>
</dbReference>
<dbReference type="AlphaFoldDB" id="D1BVC4"/>
<sequence length="523" mass="54406">MKFPAPLARTLGSAAIVVALAFSAGCTATDPGNGPTTSSPSSDAPKPTTSTTPAATAGAPEGFEDLYAQAVEWEDCDGGFECATVEAPLSWQYPTAGTIDLAVKRHPATGNKQGSLLVNPGGPGGSGVDYVTFAWSTFGEPLRDAFDVVGFDPRGVGASTPVRCFDDARKDKSLAMDFDLDDDAGLAAMAAEHAAWGAACAESTGDLLGTVDTQSAARDMDLLRAVLGDEALHYLGFSYGTQLGATYAGLFPERVGAMVLDGAIDVTLDADAVSAGQAAGFELALRNYVTDCQGGAGCPLTGDVENGLRTVRQVLDRALTDPYPTSSNRRVTRNLAFYGVAVTLYDQGSWPALTQALEEVLTSGTGDTLLYLADFYNDRDPDGTFANNSAEAFRAVGCLDSRGTTDVAEMRAQVAEIEKVAPTVGTFFGFSGLVCSDWPVPPVAQEFDLHAVGAPPIVVIGTTNDPATPYAWAQALADTFDSGVLVTYDGEGHTAYARSNDCILDAVDDFLVDGVVPADGLRC</sequence>
<dbReference type="RefSeq" id="WP_012877140.1">
    <property type="nucleotide sequence ID" value="NC_013530.1"/>
</dbReference>
<dbReference type="GO" id="GO:0016787">
    <property type="term" value="F:hydrolase activity"/>
    <property type="evidence" value="ECO:0007669"/>
    <property type="project" value="UniProtKB-KW"/>
</dbReference>
<feature type="chain" id="PRO_5038454355" evidence="5">
    <location>
        <begin position="29"/>
        <end position="523"/>
    </location>
</feature>
<organism evidence="7 8">
    <name type="scientific">Xylanimonas cellulosilytica (strain DSM 15894 / JCM 12276 / CECT 5975 / KCTC 9989 / LMG 20990 / NBRC 107835 / XIL07)</name>
    <dbReference type="NCBI Taxonomy" id="446471"/>
    <lineage>
        <taxon>Bacteria</taxon>
        <taxon>Bacillati</taxon>
        <taxon>Actinomycetota</taxon>
        <taxon>Actinomycetes</taxon>
        <taxon>Micrococcales</taxon>
        <taxon>Promicromonosporaceae</taxon>
        <taxon>Xylanimonas</taxon>
    </lineage>
</organism>
<dbReference type="HOGENOM" id="CLU_013364_3_1_11"/>
<evidence type="ECO:0000259" key="6">
    <source>
        <dbReference type="Pfam" id="PF08386"/>
    </source>
</evidence>
<dbReference type="STRING" id="446471.Xcel_0356"/>
<dbReference type="InterPro" id="IPR051601">
    <property type="entry name" value="Serine_prot/Carboxylest_S33"/>
</dbReference>
<feature type="compositionally biased region" description="Low complexity" evidence="4">
    <location>
        <begin position="35"/>
        <end position="60"/>
    </location>
</feature>
<feature type="region of interest" description="Disordered" evidence="4">
    <location>
        <begin position="31"/>
        <end position="60"/>
    </location>
</feature>
<evidence type="ECO:0000313" key="8">
    <source>
        <dbReference type="Proteomes" id="UP000002255"/>
    </source>
</evidence>
<dbReference type="Pfam" id="PF08386">
    <property type="entry name" value="Abhydrolase_4"/>
    <property type="match status" value="1"/>
</dbReference>
<keyword evidence="8" id="KW-1185">Reference proteome</keyword>
<dbReference type="KEGG" id="xce:Xcel_0356"/>
<reference evidence="8" key="1">
    <citation type="submission" date="2009-11" db="EMBL/GenBank/DDBJ databases">
        <title>The complete chromosome of Xylanimonas cellulosilytica DSM 15894.</title>
        <authorList>
            <consortium name="US DOE Joint Genome Institute (JGI-PGF)"/>
            <person name="Lucas S."/>
            <person name="Copeland A."/>
            <person name="Lapidus A."/>
            <person name="Glavina del Rio T."/>
            <person name="Dalin E."/>
            <person name="Tice H."/>
            <person name="Bruce D."/>
            <person name="Goodwin L."/>
            <person name="Pitluck S."/>
            <person name="Kyrpides N."/>
            <person name="Mavromatis K."/>
            <person name="Ivanova N."/>
            <person name="Mikhailova N."/>
            <person name="Foster B."/>
            <person name="Clum A."/>
            <person name="Brettin T."/>
            <person name="Detter J.C."/>
            <person name="Han C."/>
            <person name="Larimer F."/>
            <person name="Land M."/>
            <person name="Hauser L."/>
            <person name="Markowitz V."/>
            <person name="Cheng J.F."/>
            <person name="Hugenholtz P."/>
            <person name="Woyke T."/>
            <person name="Wu D."/>
            <person name="Gehrich-Schroeter G."/>
            <person name="Schneider S."/>
            <person name="Pukall S.R."/>
            <person name="Klenk H.P."/>
            <person name="Eisen J.A."/>
        </authorList>
    </citation>
    <scope>NUCLEOTIDE SEQUENCE [LARGE SCALE GENOMIC DNA]</scope>
    <source>
        <strain evidence="8">DSM 15894 / CECT 5975 / LMG 20990 / XIL07</strain>
    </source>
</reference>
<gene>
    <name evidence="7" type="ordered locus">Xcel_0356</name>
</gene>
<evidence type="ECO:0000313" key="7">
    <source>
        <dbReference type="EMBL" id="ACZ29395.1"/>
    </source>
</evidence>
<accession>D1BVC4</accession>
<name>D1BVC4_XYLCX</name>
<evidence type="ECO:0000256" key="3">
    <source>
        <dbReference type="ARBA" id="ARBA00022801"/>
    </source>
</evidence>
<feature type="domain" description="Peptidase S33 tripeptidyl aminopeptidase-like C-terminal" evidence="6">
    <location>
        <begin position="424"/>
        <end position="523"/>
    </location>
</feature>
<dbReference type="PROSITE" id="PS51257">
    <property type="entry name" value="PROKAR_LIPOPROTEIN"/>
    <property type="match status" value="1"/>
</dbReference>
<evidence type="ECO:0000256" key="4">
    <source>
        <dbReference type="SAM" id="MobiDB-lite"/>
    </source>
</evidence>
<dbReference type="Proteomes" id="UP000002255">
    <property type="component" value="Chromosome"/>
</dbReference>
<reference evidence="7 8" key="2">
    <citation type="journal article" date="2010" name="Stand. Genomic Sci.">
        <title>Complete genome sequence of Xylanimonas cellulosilytica type strain (XIL07).</title>
        <authorList>
            <person name="Foster B."/>
            <person name="Pukall R."/>
            <person name="Abt B."/>
            <person name="Nolan M."/>
            <person name="Glavina Del Rio T."/>
            <person name="Chen F."/>
            <person name="Lucas S."/>
            <person name="Tice H."/>
            <person name="Pitluck S."/>
            <person name="Cheng J.-F."/>
            <person name="Chertkov O."/>
            <person name="Brettin T."/>
            <person name="Han C."/>
            <person name="Detter J.C."/>
            <person name="Bruce D."/>
            <person name="Goodwin L."/>
            <person name="Ivanova N."/>
            <person name="Mavromatis K."/>
            <person name="Pati A."/>
            <person name="Mikhailova N."/>
            <person name="Chen A."/>
            <person name="Palaniappan K."/>
            <person name="Land M."/>
            <person name="Hauser L."/>
            <person name="Chang Y.-J."/>
            <person name="Jeffries C.D."/>
            <person name="Chain P."/>
            <person name="Rohde M."/>
            <person name="Goeker M."/>
            <person name="Bristow J."/>
            <person name="Eisen J.A."/>
            <person name="Markowitz V."/>
            <person name="Hugenholtz P."/>
            <person name="Kyrpides N.C."/>
            <person name="Klenk H.-P."/>
            <person name="Lapidus A."/>
        </authorList>
    </citation>
    <scope>NUCLEOTIDE SEQUENCE [LARGE SCALE GENOMIC DNA]</scope>
    <source>
        <strain evidence="8">DSM 15894 / CECT 5975 / LMG 20990 / XIL07</strain>
    </source>
</reference>
<dbReference type="eggNOG" id="COG0596">
    <property type="taxonomic scope" value="Bacteria"/>
</dbReference>
<comment type="similarity">
    <text evidence="1">Belongs to the peptidase S33 family.</text>
</comment>
<evidence type="ECO:0000256" key="1">
    <source>
        <dbReference type="ARBA" id="ARBA00010088"/>
    </source>
</evidence>
<keyword evidence="2 5" id="KW-0732">Signal</keyword>
<feature type="signal peptide" evidence="5">
    <location>
        <begin position="1"/>
        <end position="28"/>
    </location>
</feature>
<dbReference type="InterPro" id="IPR029058">
    <property type="entry name" value="AB_hydrolase_fold"/>
</dbReference>
<dbReference type="EMBL" id="CP001821">
    <property type="protein sequence ID" value="ACZ29395.1"/>
    <property type="molecule type" value="Genomic_DNA"/>
</dbReference>
<dbReference type="Gene3D" id="3.40.50.1820">
    <property type="entry name" value="alpha/beta hydrolase"/>
    <property type="match status" value="1"/>
</dbReference>
<protein>
    <submittedName>
        <fullName evidence="7">TAP domain protein</fullName>
    </submittedName>
</protein>
<evidence type="ECO:0000256" key="5">
    <source>
        <dbReference type="SAM" id="SignalP"/>
    </source>
</evidence>
<keyword evidence="3" id="KW-0378">Hydrolase</keyword>
<dbReference type="SUPFAM" id="SSF53474">
    <property type="entry name" value="alpha/beta-Hydrolases"/>
    <property type="match status" value="1"/>
</dbReference>
<proteinExistence type="inferred from homology"/>
<dbReference type="PANTHER" id="PTHR43248">
    <property type="entry name" value="2-SUCCINYL-6-HYDROXY-2,4-CYCLOHEXADIENE-1-CARBOXYLATE SYNTHASE"/>
    <property type="match status" value="1"/>
</dbReference>
<dbReference type="PANTHER" id="PTHR43248:SF29">
    <property type="entry name" value="TRIPEPTIDYL AMINOPEPTIDASE"/>
    <property type="match status" value="1"/>
</dbReference>